<dbReference type="GO" id="GO:0034473">
    <property type="term" value="P:U1 snRNA 3'-end processing"/>
    <property type="evidence" value="ECO:0007669"/>
    <property type="project" value="TreeGrafter"/>
</dbReference>
<organism evidence="6 7">
    <name type="scientific">Cyanidiococcus yangmingshanensis</name>
    <dbReference type="NCBI Taxonomy" id="2690220"/>
    <lineage>
        <taxon>Eukaryota</taxon>
        <taxon>Rhodophyta</taxon>
        <taxon>Bangiophyceae</taxon>
        <taxon>Cyanidiales</taxon>
        <taxon>Cyanidiaceae</taxon>
        <taxon>Cyanidiococcus</taxon>
    </lineage>
</organism>
<dbReference type="GO" id="GO:0000177">
    <property type="term" value="C:cytoplasmic exosome (RNase complex)"/>
    <property type="evidence" value="ECO:0007669"/>
    <property type="project" value="TreeGrafter"/>
</dbReference>
<dbReference type="GO" id="GO:0016075">
    <property type="term" value="P:rRNA catabolic process"/>
    <property type="evidence" value="ECO:0007669"/>
    <property type="project" value="TreeGrafter"/>
</dbReference>
<dbReference type="OrthoDB" id="10264038at2759"/>
<dbReference type="SUPFAM" id="SSF54211">
    <property type="entry name" value="Ribosomal protein S5 domain 2-like"/>
    <property type="match status" value="1"/>
</dbReference>
<reference evidence="6 7" key="1">
    <citation type="journal article" date="2020" name="J. Phycol.">
        <title>Comparative genome analysis reveals Cyanidiococcus gen. nov., a new extremophilic red algal genus sister to Cyanidioschyzon (Cyanidioschyzonaceae, Rhodophyta).</title>
        <authorList>
            <person name="Liu S.-L."/>
            <person name="Chiang Y.-R."/>
            <person name="Yoon H.S."/>
            <person name="Fu H.-Y."/>
        </authorList>
    </citation>
    <scope>NUCLEOTIDE SEQUENCE [LARGE SCALE GENOMIC DNA]</scope>
    <source>
        <strain evidence="6 7">THAL066</strain>
    </source>
</reference>
<dbReference type="GO" id="GO:0034475">
    <property type="term" value="P:U4 snRNA 3'-end processing"/>
    <property type="evidence" value="ECO:0007669"/>
    <property type="project" value="TreeGrafter"/>
</dbReference>
<sequence>MRDEPWSSNELLFVLQSLPLRVDGREPKEARRLRFQFIGENGVLVFGGTSAITFATTTCRVSVPTPNRPQEGFLRVVFGTSPGASERALLEQSDLPGFSEEAVFLERVLRDARCVDLESLCIVAGKYVFEIVVQICVLSLDGNRLSFASLAALATLGRFHRPDFTIERRQLDEEHIRFYDPKERPPVPLQLQAYPLIIEYALFFDYRRGSHEVFSVQDPTQREENACHSRLRVVYDPKHQRLLAVRKLAGGYAAVTTLPTLMGCIVRAQADAEANWRPLYAKLQAHDQHQQAAVDPFWTPSATKEEPRGHAPPFYCVAAHPIPAFETELESAGSRGAPETQPGSATRSEAGLLSGHDEVEQHSETLADKDSWGRNIPAGDVERHGSWRETITKTVSSDDGDSSQGLSSRDASDIHRYHRKHVDGAEPFNSADQSTEAGLAQVPSQSASERVRFQAGGVDDHSITAQGAYLPTRDYSLSSDDSGESAEERMQDLTQAARVAVPKRSPPERR</sequence>
<dbReference type="Proteomes" id="UP000530660">
    <property type="component" value="Unassembled WGS sequence"/>
</dbReference>
<comment type="caution">
    <text evidence="6">The sequence shown here is derived from an EMBL/GenBank/DDBJ whole genome shotgun (WGS) entry which is preliminary data.</text>
</comment>
<feature type="compositionally biased region" description="Basic and acidic residues" evidence="5">
    <location>
        <begin position="380"/>
        <end position="391"/>
    </location>
</feature>
<dbReference type="PANTHER" id="PTHR11097">
    <property type="entry name" value="EXOSOME COMPLEX EXONUCLEASE RIBOSOMAL RNA PROCESSING PROTEIN"/>
    <property type="match status" value="1"/>
</dbReference>
<dbReference type="PANTHER" id="PTHR11097:SF14">
    <property type="entry name" value="EXOSOME COMPLEX COMPONENT RRP45"/>
    <property type="match status" value="1"/>
</dbReference>
<name>A0A7J7IPS9_9RHOD</name>
<proteinExistence type="inferred from homology"/>
<dbReference type="GO" id="GO:0035925">
    <property type="term" value="F:mRNA 3'-UTR AU-rich region binding"/>
    <property type="evidence" value="ECO:0007669"/>
    <property type="project" value="TreeGrafter"/>
</dbReference>
<evidence type="ECO:0000256" key="1">
    <source>
        <dbReference type="ARBA" id="ARBA00004123"/>
    </source>
</evidence>
<gene>
    <name evidence="6" type="primary">EXOSC9</name>
    <name evidence="6" type="ORF">F1559_000391</name>
</gene>
<dbReference type="GO" id="GO:0071035">
    <property type="term" value="P:nuclear polyadenylation-dependent rRNA catabolic process"/>
    <property type="evidence" value="ECO:0007669"/>
    <property type="project" value="TreeGrafter"/>
</dbReference>
<dbReference type="GO" id="GO:0000467">
    <property type="term" value="P:exonucleolytic trimming to generate mature 3'-end of 5.8S rRNA from tricistronic rRNA transcript (SSU-rRNA, 5.8S rRNA, LSU-rRNA)"/>
    <property type="evidence" value="ECO:0007669"/>
    <property type="project" value="TreeGrafter"/>
</dbReference>
<evidence type="ECO:0000256" key="2">
    <source>
        <dbReference type="ARBA" id="ARBA00004496"/>
    </source>
</evidence>
<evidence type="ECO:0000313" key="6">
    <source>
        <dbReference type="EMBL" id="KAF6004719.1"/>
    </source>
</evidence>
<feature type="compositionally biased region" description="Basic and acidic residues" evidence="5">
    <location>
        <begin position="355"/>
        <end position="372"/>
    </location>
</feature>
<dbReference type="EMBL" id="VWRR01000002">
    <property type="protein sequence ID" value="KAF6004719.1"/>
    <property type="molecule type" value="Genomic_DNA"/>
</dbReference>
<dbReference type="GO" id="GO:0000176">
    <property type="term" value="C:nuclear exosome (RNase complex)"/>
    <property type="evidence" value="ECO:0007669"/>
    <property type="project" value="TreeGrafter"/>
</dbReference>
<comment type="similarity">
    <text evidence="3">Belongs to the RNase PH family.</text>
</comment>
<dbReference type="InterPro" id="IPR050590">
    <property type="entry name" value="Exosome_comp_Rrp42_subfam"/>
</dbReference>
<evidence type="ECO:0000313" key="7">
    <source>
        <dbReference type="Proteomes" id="UP000530660"/>
    </source>
</evidence>
<evidence type="ECO:0000256" key="5">
    <source>
        <dbReference type="SAM" id="MobiDB-lite"/>
    </source>
</evidence>
<comment type="subcellular location">
    <subcellularLocation>
        <location evidence="2">Cytoplasm</location>
    </subcellularLocation>
    <subcellularLocation>
        <location evidence="1">Nucleus</location>
    </subcellularLocation>
</comment>
<keyword evidence="7" id="KW-1185">Reference proteome</keyword>
<dbReference type="GO" id="GO:0071028">
    <property type="term" value="P:nuclear mRNA surveillance"/>
    <property type="evidence" value="ECO:0007669"/>
    <property type="project" value="TreeGrafter"/>
</dbReference>
<dbReference type="InterPro" id="IPR020568">
    <property type="entry name" value="Ribosomal_Su5_D2-typ_SF"/>
</dbReference>
<evidence type="ECO:0000256" key="3">
    <source>
        <dbReference type="ARBA" id="ARBA00006678"/>
    </source>
</evidence>
<accession>A0A7J7IPS9</accession>
<keyword evidence="4" id="KW-0963">Cytoplasm</keyword>
<evidence type="ECO:0000256" key="4">
    <source>
        <dbReference type="ARBA" id="ARBA00022490"/>
    </source>
</evidence>
<dbReference type="InterPro" id="IPR027408">
    <property type="entry name" value="PNPase/RNase_PH_dom_sf"/>
</dbReference>
<dbReference type="AlphaFoldDB" id="A0A7J7IPS9"/>
<dbReference type="Gene3D" id="3.30.230.70">
    <property type="entry name" value="GHMP Kinase, N-terminal domain"/>
    <property type="match status" value="1"/>
</dbReference>
<dbReference type="GO" id="GO:0071038">
    <property type="term" value="P:TRAMP-dependent tRNA surveillance pathway"/>
    <property type="evidence" value="ECO:0007669"/>
    <property type="project" value="TreeGrafter"/>
</dbReference>
<dbReference type="GO" id="GO:0034476">
    <property type="term" value="P:U5 snRNA 3'-end processing"/>
    <property type="evidence" value="ECO:0007669"/>
    <property type="project" value="TreeGrafter"/>
</dbReference>
<feature type="region of interest" description="Disordered" evidence="5">
    <location>
        <begin position="329"/>
        <end position="510"/>
    </location>
</feature>
<feature type="compositionally biased region" description="Polar residues" evidence="5">
    <location>
        <begin position="430"/>
        <end position="448"/>
    </location>
</feature>
<protein>
    <submittedName>
        <fullName evidence="6">Exosome complex component RRP45</fullName>
    </submittedName>
</protein>